<name>A0A9D9EJH2_9BACT</name>
<dbReference type="EMBL" id="JADIMQ010000003">
    <property type="protein sequence ID" value="MBO8447656.1"/>
    <property type="molecule type" value="Genomic_DNA"/>
</dbReference>
<evidence type="ECO:0000313" key="1">
    <source>
        <dbReference type="EMBL" id="MBO8447656.1"/>
    </source>
</evidence>
<organism evidence="1 2">
    <name type="scientific">Candidatus Cryptobacteroides merdigallinarum</name>
    <dbReference type="NCBI Taxonomy" id="2840770"/>
    <lineage>
        <taxon>Bacteria</taxon>
        <taxon>Pseudomonadati</taxon>
        <taxon>Bacteroidota</taxon>
        <taxon>Bacteroidia</taxon>
        <taxon>Bacteroidales</taxon>
        <taxon>Candidatus Cryptobacteroides</taxon>
    </lineage>
</organism>
<reference evidence="1" key="1">
    <citation type="submission" date="2020-10" db="EMBL/GenBank/DDBJ databases">
        <authorList>
            <person name="Gilroy R."/>
        </authorList>
    </citation>
    <scope>NUCLEOTIDE SEQUENCE</scope>
    <source>
        <strain evidence="1">20514</strain>
    </source>
</reference>
<dbReference type="AlphaFoldDB" id="A0A9D9EJH2"/>
<protein>
    <recommendedName>
        <fullName evidence="3">Fimbrillin family protein</fullName>
    </recommendedName>
</protein>
<gene>
    <name evidence="1" type="ORF">IAC29_00100</name>
</gene>
<accession>A0A9D9EJH2</accession>
<sequence length="258" mass="28212">MNRHIFHITVSILAAMSAISCSVKEDRTTCPCWLTIDMTGCDPAPYVSGVSSGVILETRERMEAGKETFEVGRNIASTFVCSIPEQPGGSLDGSIYRIRDGHDADSLWAFAGTADCRGESATVEARLHKQYATVTLRVAGEDDGSPYPFTLGVSGEVCGMDLLTLKPVNGEFHVNLEEREGTFTFNLPRQLAGDRLWLTASDGEDTDKLPLGEWILETGYDWTADDLKDIDMELDYARASVTISVEGWEDGNSITVEI</sequence>
<proteinExistence type="predicted"/>
<comment type="caution">
    <text evidence="1">The sequence shown here is derived from an EMBL/GenBank/DDBJ whole genome shotgun (WGS) entry which is preliminary data.</text>
</comment>
<evidence type="ECO:0000313" key="2">
    <source>
        <dbReference type="Proteomes" id="UP000810252"/>
    </source>
</evidence>
<dbReference type="PROSITE" id="PS51257">
    <property type="entry name" value="PROKAR_LIPOPROTEIN"/>
    <property type="match status" value="1"/>
</dbReference>
<reference evidence="1" key="2">
    <citation type="journal article" date="2021" name="PeerJ">
        <title>Extensive microbial diversity within the chicken gut microbiome revealed by metagenomics and culture.</title>
        <authorList>
            <person name="Gilroy R."/>
            <person name="Ravi A."/>
            <person name="Getino M."/>
            <person name="Pursley I."/>
            <person name="Horton D.L."/>
            <person name="Alikhan N.F."/>
            <person name="Baker D."/>
            <person name="Gharbi K."/>
            <person name="Hall N."/>
            <person name="Watson M."/>
            <person name="Adriaenssens E.M."/>
            <person name="Foster-Nyarko E."/>
            <person name="Jarju S."/>
            <person name="Secka A."/>
            <person name="Antonio M."/>
            <person name="Oren A."/>
            <person name="Chaudhuri R.R."/>
            <person name="La Ragione R."/>
            <person name="Hildebrand F."/>
            <person name="Pallen M.J."/>
        </authorList>
    </citation>
    <scope>NUCLEOTIDE SEQUENCE</scope>
    <source>
        <strain evidence="1">20514</strain>
    </source>
</reference>
<dbReference type="Proteomes" id="UP000810252">
    <property type="component" value="Unassembled WGS sequence"/>
</dbReference>
<evidence type="ECO:0008006" key="3">
    <source>
        <dbReference type="Google" id="ProtNLM"/>
    </source>
</evidence>